<protein>
    <submittedName>
        <fullName evidence="1">Uncharacterized protein</fullName>
    </submittedName>
</protein>
<organism evidence="1 2">
    <name type="scientific">Saccharolobus caldissimus</name>
    <dbReference type="NCBI Taxonomy" id="1702097"/>
    <lineage>
        <taxon>Archaea</taxon>
        <taxon>Thermoproteota</taxon>
        <taxon>Thermoprotei</taxon>
        <taxon>Sulfolobales</taxon>
        <taxon>Sulfolobaceae</taxon>
        <taxon>Saccharolobus</taxon>
    </lineage>
</organism>
<dbReference type="EMBL" id="AP025226">
    <property type="protein sequence ID" value="BDB99635.1"/>
    <property type="molecule type" value="Genomic_DNA"/>
</dbReference>
<evidence type="ECO:0000313" key="2">
    <source>
        <dbReference type="Proteomes" id="UP001319921"/>
    </source>
</evidence>
<accession>A0AAQ4CV04</accession>
<reference evidence="1 2" key="1">
    <citation type="journal article" date="2022" name="Microbiol. Resour. Announc.">
        <title>Complete Genome Sequence of the Hyperthermophilic and Acidophilic Archaeon Saccharolobus caldissimus Strain HS-3T.</title>
        <authorList>
            <person name="Sakai H.D."/>
            <person name="Kurosawa N."/>
        </authorList>
    </citation>
    <scope>NUCLEOTIDE SEQUENCE [LARGE SCALE GENOMIC DNA]</scope>
    <source>
        <strain evidence="1 2">JCM32116</strain>
    </source>
</reference>
<evidence type="ECO:0000313" key="1">
    <source>
        <dbReference type="EMBL" id="BDB99635.1"/>
    </source>
</evidence>
<dbReference type="Proteomes" id="UP001319921">
    <property type="component" value="Chromosome"/>
</dbReference>
<dbReference type="GeneID" id="68867372"/>
<sequence length="278" mass="33226">MARENVIEEILRKIPRPNRDELPTLYEDLDQMARKIGLILITSKLYEPETTMIRFDKANEEDILGLIKENPDLMVPFFVMVCGFSVRELERLYGIRNVYSIRKGEQLYKFSKVVKENLLMPLYLETLIYKFYKNWEEHQKRHYRGREAEEYVIGILRQNGYNAGKIRVICKSKEMEIDCAIPPNNNFKVAIMIREGVFRDLLKRAKEYSTEYDDLLECFPGIKFVLIYFVSLHERRRLDDIKKRIESERQGKKPYDLVILTKEEVKDVLLNKLKEWNI</sequence>
<gene>
    <name evidence="1" type="ORF">SACC_26520</name>
</gene>
<dbReference type="KEGG" id="scas:SACC_26520"/>
<dbReference type="AlphaFoldDB" id="A0AAQ4CV04"/>
<proteinExistence type="predicted"/>
<name>A0AAQ4CV04_9CREN</name>
<dbReference type="RefSeq" id="WP_229570049.1">
    <property type="nucleotide sequence ID" value="NZ_AP025226.1"/>
</dbReference>
<keyword evidence="2" id="KW-1185">Reference proteome</keyword>